<evidence type="ECO:0000256" key="1">
    <source>
        <dbReference type="SAM" id="Phobius"/>
    </source>
</evidence>
<comment type="caution">
    <text evidence="2">The sequence shown here is derived from an EMBL/GenBank/DDBJ whole genome shotgun (WGS) entry which is preliminary data.</text>
</comment>
<name>A0ABW4BTW8_9LACO</name>
<sequence>MEFLIIAIIFSVGLILLISGSHIKSGTVSKLCYFIGTVGVIMAMYIAWPK</sequence>
<keyword evidence="1" id="KW-0472">Membrane</keyword>
<accession>A0ABW4BTW8</accession>
<evidence type="ECO:0008006" key="4">
    <source>
        <dbReference type="Google" id="ProtNLM"/>
    </source>
</evidence>
<dbReference type="EMBL" id="JBHTOI010000044">
    <property type="protein sequence ID" value="MFD1418661.1"/>
    <property type="molecule type" value="Genomic_DNA"/>
</dbReference>
<reference evidence="3" key="1">
    <citation type="journal article" date="2019" name="Int. J. Syst. Evol. Microbiol.">
        <title>The Global Catalogue of Microorganisms (GCM) 10K type strain sequencing project: providing services to taxonomists for standard genome sequencing and annotation.</title>
        <authorList>
            <consortium name="The Broad Institute Genomics Platform"/>
            <consortium name="The Broad Institute Genome Sequencing Center for Infectious Disease"/>
            <person name="Wu L."/>
            <person name="Ma J."/>
        </authorList>
    </citation>
    <scope>NUCLEOTIDE SEQUENCE [LARGE SCALE GENOMIC DNA]</scope>
    <source>
        <strain evidence="3">CCM 8936</strain>
    </source>
</reference>
<evidence type="ECO:0000313" key="2">
    <source>
        <dbReference type="EMBL" id="MFD1418661.1"/>
    </source>
</evidence>
<keyword evidence="3" id="KW-1185">Reference proteome</keyword>
<dbReference type="RefSeq" id="WP_164505312.1">
    <property type="nucleotide sequence ID" value="NZ_JBHTOI010000044.1"/>
</dbReference>
<dbReference type="Proteomes" id="UP001597251">
    <property type="component" value="Unassembled WGS sequence"/>
</dbReference>
<keyword evidence="1" id="KW-0812">Transmembrane</keyword>
<keyword evidence="1" id="KW-1133">Transmembrane helix</keyword>
<gene>
    <name evidence="2" type="ORF">ACFQ42_07900</name>
</gene>
<feature type="transmembrane region" description="Helical" evidence="1">
    <location>
        <begin position="6"/>
        <end position="24"/>
    </location>
</feature>
<protein>
    <recommendedName>
        <fullName evidence="4">Exosortase</fullName>
    </recommendedName>
</protein>
<organism evidence="2 3">
    <name type="scientific">Companilactobacillus keshanensis</name>
    <dbReference type="NCBI Taxonomy" id="2486003"/>
    <lineage>
        <taxon>Bacteria</taxon>
        <taxon>Bacillati</taxon>
        <taxon>Bacillota</taxon>
        <taxon>Bacilli</taxon>
        <taxon>Lactobacillales</taxon>
        <taxon>Lactobacillaceae</taxon>
        <taxon>Companilactobacillus</taxon>
    </lineage>
</organism>
<proteinExistence type="predicted"/>
<evidence type="ECO:0000313" key="3">
    <source>
        <dbReference type="Proteomes" id="UP001597251"/>
    </source>
</evidence>
<feature type="transmembrane region" description="Helical" evidence="1">
    <location>
        <begin position="31"/>
        <end position="48"/>
    </location>
</feature>